<accession>A0A494ULM0</accession>
<evidence type="ECO:0008006" key="4">
    <source>
        <dbReference type="Google" id="ProtNLM"/>
    </source>
</evidence>
<gene>
    <name evidence="2" type="ORF">CNQ36_01600</name>
</gene>
<evidence type="ECO:0000313" key="3">
    <source>
        <dbReference type="Proteomes" id="UP000282170"/>
    </source>
</evidence>
<evidence type="ECO:0000256" key="1">
    <source>
        <dbReference type="SAM" id="MobiDB-lite"/>
    </source>
</evidence>
<sequence>MRSVIVAVGAHDRAAGIVDAAARLARDADSPPEVVHVRRTAGVEEQAVDTESDEQARADSTRRWPARPSRGTPGGRVAGVSRGRLRNAHSHCGGG</sequence>
<proteinExistence type="predicted"/>
<dbReference type="AlphaFoldDB" id="A0A494ULM0"/>
<evidence type="ECO:0000313" key="2">
    <source>
        <dbReference type="EMBL" id="AYL34227.1"/>
    </source>
</evidence>
<feature type="region of interest" description="Disordered" evidence="1">
    <location>
        <begin position="44"/>
        <end position="95"/>
    </location>
</feature>
<dbReference type="Proteomes" id="UP000282170">
    <property type="component" value="Chromosome"/>
</dbReference>
<keyword evidence="3" id="KW-1185">Reference proteome</keyword>
<reference evidence="2 3" key="1">
    <citation type="submission" date="2017-09" db="EMBL/GenBank/DDBJ databases">
        <authorList>
            <person name="Zhang H."/>
            <person name="Hu S."/>
            <person name="Xu J."/>
            <person name="He Z."/>
        </authorList>
    </citation>
    <scope>NUCLEOTIDE SEQUENCE [LARGE SCALE GENOMIC DNA]</scope>
    <source>
        <strain evidence="2 3">TXX3120</strain>
    </source>
</reference>
<dbReference type="KEGG" id="sfug:CNQ36_01600"/>
<organism evidence="2 3">
    <name type="scientific">Streptomyces fungicidicus</name>
    <dbReference type="NCBI Taxonomy" id="68203"/>
    <lineage>
        <taxon>Bacteria</taxon>
        <taxon>Bacillati</taxon>
        <taxon>Actinomycetota</taxon>
        <taxon>Actinomycetes</taxon>
        <taxon>Kitasatosporales</taxon>
        <taxon>Streptomycetaceae</taxon>
        <taxon>Streptomyces</taxon>
    </lineage>
</organism>
<protein>
    <recommendedName>
        <fullName evidence="4">UspA domain-containing protein</fullName>
    </recommendedName>
</protein>
<name>A0A494ULM0_9ACTN</name>
<dbReference type="EMBL" id="CP023407">
    <property type="protein sequence ID" value="AYL34227.1"/>
    <property type="molecule type" value="Genomic_DNA"/>
</dbReference>